<keyword evidence="5" id="KW-1185">Reference proteome</keyword>
<organism evidence="4 5">
    <name type="scientific">Solirubrobacter deserti</name>
    <dbReference type="NCBI Taxonomy" id="2282478"/>
    <lineage>
        <taxon>Bacteria</taxon>
        <taxon>Bacillati</taxon>
        <taxon>Actinomycetota</taxon>
        <taxon>Thermoleophilia</taxon>
        <taxon>Solirubrobacterales</taxon>
        <taxon>Solirubrobacteraceae</taxon>
        <taxon>Solirubrobacter</taxon>
    </lineage>
</organism>
<feature type="domain" description="DUF11" evidence="3">
    <location>
        <begin position="749"/>
        <end position="848"/>
    </location>
</feature>
<name>A0ABT4RC51_9ACTN</name>
<feature type="domain" description="DUF11" evidence="3">
    <location>
        <begin position="2041"/>
        <end position="2154"/>
    </location>
</feature>
<dbReference type="PANTHER" id="PTHR34819">
    <property type="entry name" value="LARGE CYSTEINE-RICH PERIPLASMIC PROTEIN OMCB"/>
    <property type="match status" value="1"/>
</dbReference>
<feature type="domain" description="DUF11" evidence="3">
    <location>
        <begin position="1381"/>
        <end position="1480"/>
    </location>
</feature>
<protein>
    <submittedName>
        <fullName evidence="4">DUF11 domain-containing protein</fullName>
    </submittedName>
</protein>
<dbReference type="Gene3D" id="2.60.40.10">
    <property type="entry name" value="Immunoglobulins"/>
    <property type="match status" value="3"/>
</dbReference>
<feature type="domain" description="DUF11" evidence="3">
    <location>
        <begin position="1919"/>
        <end position="2021"/>
    </location>
</feature>
<proteinExistence type="predicted"/>
<feature type="compositionally biased region" description="Low complexity" evidence="1">
    <location>
        <begin position="1892"/>
        <end position="1904"/>
    </location>
</feature>
<dbReference type="Gene3D" id="2.60.40.740">
    <property type="match status" value="4"/>
</dbReference>
<dbReference type="InterPro" id="IPR047589">
    <property type="entry name" value="DUF11_rpt"/>
</dbReference>
<evidence type="ECO:0000313" key="5">
    <source>
        <dbReference type="Proteomes" id="UP001147700"/>
    </source>
</evidence>
<feature type="domain" description="DUF11" evidence="3">
    <location>
        <begin position="1798"/>
        <end position="1909"/>
    </location>
</feature>
<dbReference type="RefSeq" id="WP_202954801.1">
    <property type="nucleotide sequence ID" value="NZ_JAPCID010000001.1"/>
</dbReference>
<dbReference type="InterPro" id="IPR051172">
    <property type="entry name" value="Chlamydia_OmcB"/>
</dbReference>
<gene>
    <name evidence="4" type="ORF">OJ962_00260</name>
</gene>
<dbReference type="Proteomes" id="UP001147700">
    <property type="component" value="Unassembled WGS sequence"/>
</dbReference>
<feature type="domain" description="DUF11" evidence="3">
    <location>
        <begin position="2290"/>
        <end position="2406"/>
    </location>
</feature>
<reference evidence="4" key="1">
    <citation type="submission" date="2022-10" db="EMBL/GenBank/DDBJ databases">
        <title>The WGS of Solirubrobacter sp. CPCC 204708.</title>
        <authorList>
            <person name="Jiang Z."/>
        </authorList>
    </citation>
    <scope>NUCLEOTIDE SEQUENCE</scope>
    <source>
        <strain evidence="4">CPCC 204708</strain>
    </source>
</reference>
<feature type="region of interest" description="Disordered" evidence="1">
    <location>
        <begin position="436"/>
        <end position="464"/>
    </location>
</feature>
<dbReference type="InterPro" id="IPR013783">
    <property type="entry name" value="Ig-like_fold"/>
</dbReference>
<dbReference type="EMBL" id="JAPCID010000001">
    <property type="protein sequence ID" value="MDA0135910.1"/>
    <property type="molecule type" value="Genomic_DNA"/>
</dbReference>
<evidence type="ECO:0000256" key="2">
    <source>
        <dbReference type="SAM" id="SignalP"/>
    </source>
</evidence>
<feature type="region of interest" description="Disordered" evidence="1">
    <location>
        <begin position="2259"/>
        <end position="2284"/>
    </location>
</feature>
<feature type="domain" description="DUF11" evidence="3">
    <location>
        <begin position="1532"/>
        <end position="1638"/>
    </location>
</feature>
<feature type="chain" id="PRO_5046350574" evidence="2">
    <location>
        <begin position="25"/>
        <end position="2541"/>
    </location>
</feature>
<feature type="region of interest" description="Disordered" evidence="1">
    <location>
        <begin position="1771"/>
        <end position="1792"/>
    </location>
</feature>
<feature type="domain" description="DUF11" evidence="3">
    <location>
        <begin position="2415"/>
        <end position="2512"/>
    </location>
</feature>
<dbReference type="InterPro" id="IPR001434">
    <property type="entry name" value="OmcB-like_DUF11"/>
</dbReference>
<evidence type="ECO:0000313" key="4">
    <source>
        <dbReference type="EMBL" id="MDA0135910.1"/>
    </source>
</evidence>
<evidence type="ECO:0000256" key="1">
    <source>
        <dbReference type="SAM" id="MobiDB-lite"/>
    </source>
</evidence>
<feature type="signal peptide" evidence="2">
    <location>
        <begin position="1"/>
        <end position="24"/>
    </location>
</feature>
<feature type="domain" description="DUF11" evidence="3">
    <location>
        <begin position="1664"/>
        <end position="1782"/>
    </location>
</feature>
<sequence length="2541" mass="254439">MRLLVVSTLAAVCVLAFGSPAAYADGSPDISADVSSSVVLYGNQPHVTVTAANPPGTYGYNLSFRVVLPAGVTYAGGASVAPREIIGQPAAGQRTLIFENVSDLSPGSSRELGFDVAYSNAAYDAGDAFAVTAQAFLNSDPRYVPKFTATGTPNGPSATSYTGYTPPASGTQSLKAIEVRKSEPSPEGEILRGVHDHQTVYTLTVANNGVRPTTGTVLEDYLPAGLEFLGCGGPGADHTTDAPTNPGSAEEYPGAGPITVPALGGCTAPLSVATETVDPDGPVGPLPNGVYTHVTWSVGTLAAGGSQDFTYRAAVPMRANTMTFSGSQPAAASLGQATNLDNNSGPEVTDETALRNHATVTGTYQGTTPRTVSDATTLTRTAEDWVVRKSGDSSGLAQGALTNWTLTFETGEYKFADDATVTDTLPNGLCPLDATNRTSSNHASDGECDPVVGRTPSAPYTSATENADGTWTLVWDKSTFAALAHTDVNDTFTLTFPTRTRQRYQSNFLPTTPILTRDAITNTVATSASGFARCLGPGNADCAGGGTRIAHDGVDGSPIPDASSAGQVAGDPTIDKRVAASGTDCQLASYVTTVPHYHPGDRICWKLRVEFPGALDTSPQAVADYLPAGVSYEAGSEAVTADNTVTATVDETRAADGLLTWTVAGGTVPTGSRVFERVISTIAQPPGTAVNGDVVGNLLKFSSLNTASVSVPLRDQADYVLDTPVVGLTKGVERIVRGATTVNGPNGPNVDNRTVKGGDEVTYRVDVSNTGAQDALDVEVWDLLPAEYPCPAAVAAISDSGACGAADRVEWTIPTLAAGATKTLTYTATVPDDIGPGRALDNAAGVRGFQGATNLGTRFDYRPASNIDGAATPANAPAADDGSRVTAADATVTKTHTTSVTEGGNTAAQATIGEDITYTVTATVPEGSELGGAVALTDTVDSTTRQPYVSGTATATFNGGALPVGFTLDTSGTVPRVVFPNDYANAPGSGDDVVVLVFTTRVADVAGNTAASGNLTNQAALTWTDPVDGAQTRNSTTVSTQVVEPLITQAKTDDKNPARVEPDDIVTYTVTTTNSAAARTSTAHDVVISDAVPVGLTPIAVAPGNAALADGATVPGTGGAVWDADTRTIVKTVATIAPGGSSAFSYRARVDNPAIGGSSLTNTVSATAASLGSAATGRRTSGTRYAANANDTIQIGGATVTKSGLPTTATIGAPVTYTVRVTIPAGISLYDVTVTDVVPDSIDVDGYGAETCVSGCPLVNTIGRYTPVVNGNGTTTIAWDLGDLASPLAVAQVIDLSYSGHVRATHRNGGANVVAAQTAVNSVTVASNRSNLDGAFSPATIPTGFDDTSTPATSTTTVVEPAVTVDKVVKVAAGAFTDGPATAQSDDGLTYRVVVRNTGTAPALDVTVTDLPDAELTGIVPTAQAGVTVTDGWSAADRDLTWQIAGPIAPGADVTLTYTAALVSASTLSDGQAIDNTAAVPHYFGVPAATRGANPGTVYRDYTDGGSDTTSVVVDFPTFAVVKTTGAGGFPDTGNAEVGQPFAWRVVVTNTSTTATATDVHVTDTLPDNWSYVTGSANLSEPSIAGSTLDWTIASLAPGASATITYSARPLLAAATSPGLGAGAHVNGARVTAAEDEAGNAGNADGPYESTPDTATATLRVPTLTLAKTPDHGAATAGDASSFTLTITNTGAVTARDLDISDVLPAGLAYTGGAATASPAGGFSETSRAAGPGAGETTVHWRVATLAAGASVTVTVPVAVDSGLTAGTTLTNTASVESDETPGPVSDTGSLDVTTGTDVSIAKSGAATYTPGANYTWHLRVRNHGPSSARAAAVSDTLPAGTTFVSADAPCVHAGGTVTCTPGTLAVGADVTYDVVVAVDPALTVPTLSNTATVSTTTPDADPSNDSSTFGPTVAPLADVSVTKTASPSAPLEGYGTSFTLTVHNAGPSVARAVTLTDVLPAELPFASVDNGGCAHAAGTVSCALGDLAPGADVVIRVAVSTGILGTFTNTATVATTTPEPPGGGAPNSAQADVTVRPIADLALAKTAPPTVAAGGALTWQLTVTNHGPRDATGVTISDPLPAGTTFSSADPGCGIAAGVVTCAVGALANGASASRSVTVTVPHALAGTTVLNTATVRADQGDDDPSDDTATATTQVGPSANLAIVKSGPAAVEAGGTVAWTLAVSNAGPSTATAVRVIDTLPSGVELVGATPTQGSCAAAGGTVECSLATLPSGAAVQIQVVARVPAALEGATLVNRASVAGEQPDPNPADDASSSTTRVDPPARTGFDLALVKAVAGSAKPQLGAPLRYTLTVSNAGPATATAVKLVDTLPGSVEYASAALPGGKCAERAGVVTCTLGALAPGATAQATVTVRPVRGGTVRNTATVSSAMADRDPANDRSTATVEVEEQPAALSIVKTAVTKGVVAAGGRIRLKIRVKNTSPHAAADVIVCDDPGTTTYVKTAGARFRNGRACWTVGVLAAGASRTYTVTVRVNRRTSAGTLRAGATVKAGNARTRRDAAKIRVKPGAAAGRGAGGVTG</sequence>
<keyword evidence="2" id="KW-0732">Signal</keyword>
<dbReference type="Pfam" id="PF01345">
    <property type="entry name" value="DUF11"/>
    <property type="match status" value="10"/>
</dbReference>
<evidence type="ECO:0000259" key="3">
    <source>
        <dbReference type="Pfam" id="PF01345"/>
    </source>
</evidence>
<feature type="domain" description="DUF11" evidence="3">
    <location>
        <begin position="2163"/>
        <end position="2278"/>
    </location>
</feature>
<accession>A0ABT4RC51</accession>
<dbReference type="PANTHER" id="PTHR34819:SF3">
    <property type="entry name" value="CELL SURFACE PROTEIN"/>
    <property type="match status" value="1"/>
</dbReference>
<comment type="caution">
    <text evidence="4">The sequence shown here is derived from an EMBL/GenBank/DDBJ whole genome shotgun (WGS) entry which is preliminary data.</text>
</comment>
<dbReference type="NCBIfam" id="TIGR01451">
    <property type="entry name" value="B_ant_repeat"/>
    <property type="match status" value="11"/>
</dbReference>
<feature type="region of interest" description="Disordered" evidence="1">
    <location>
        <begin position="1892"/>
        <end position="1913"/>
    </location>
</feature>